<evidence type="ECO:0000313" key="2">
    <source>
        <dbReference type="Proteomes" id="UP001147760"/>
    </source>
</evidence>
<keyword evidence="2" id="KW-1185">Reference proteome</keyword>
<comment type="caution">
    <text evidence="1">The sequence shown here is derived from an EMBL/GenBank/DDBJ whole genome shotgun (WGS) entry which is preliminary data.</text>
</comment>
<reference evidence="1" key="2">
    <citation type="journal article" date="2023" name="IMA Fungus">
        <title>Comparative genomic study of the Penicillium genus elucidates a diverse pangenome and 15 lateral gene transfer events.</title>
        <authorList>
            <person name="Petersen C."/>
            <person name="Sorensen T."/>
            <person name="Nielsen M.R."/>
            <person name="Sondergaard T.E."/>
            <person name="Sorensen J.L."/>
            <person name="Fitzpatrick D.A."/>
            <person name="Frisvad J.C."/>
            <person name="Nielsen K.L."/>
        </authorList>
    </citation>
    <scope>NUCLEOTIDE SEQUENCE</scope>
    <source>
        <strain evidence="1">IBT 17660</strain>
    </source>
</reference>
<gene>
    <name evidence="1" type="ORF">N7530_011654</name>
</gene>
<dbReference type="Proteomes" id="UP001147760">
    <property type="component" value="Unassembled WGS sequence"/>
</dbReference>
<accession>A0A9W9WDU5</accession>
<evidence type="ECO:0000313" key="1">
    <source>
        <dbReference type="EMBL" id="KAJ5456380.1"/>
    </source>
</evidence>
<dbReference type="AlphaFoldDB" id="A0A9W9WDU5"/>
<dbReference type="OrthoDB" id="4361475at2759"/>
<name>A0A9W9WDU5_9EURO</name>
<organism evidence="1 2">
    <name type="scientific">Penicillium desertorum</name>
    <dbReference type="NCBI Taxonomy" id="1303715"/>
    <lineage>
        <taxon>Eukaryota</taxon>
        <taxon>Fungi</taxon>
        <taxon>Dikarya</taxon>
        <taxon>Ascomycota</taxon>
        <taxon>Pezizomycotina</taxon>
        <taxon>Eurotiomycetes</taxon>
        <taxon>Eurotiomycetidae</taxon>
        <taxon>Eurotiales</taxon>
        <taxon>Aspergillaceae</taxon>
        <taxon>Penicillium</taxon>
    </lineage>
</organism>
<reference evidence="1" key="1">
    <citation type="submission" date="2022-12" db="EMBL/GenBank/DDBJ databases">
        <authorList>
            <person name="Petersen C."/>
        </authorList>
    </citation>
    <scope>NUCLEOTIDE SEQUENCE</scope>
    <source>
        <strain evidence="1">IBT 17660</strain>
    </source>
</reference>
<dbReference type="EMBL" id="JAPWDO010000009">
    <property type="protein sequence ID" value="KAJ5456380.1"/>
    <property type="molecule type" value="Genomic_DNA"/>
</dbReference>
<sequence>MRHTATSPAPPVRNHILLHNLSHARCAHQVHQAREMDDTQDLDTMIGVAILLVEDRRRNRGQEHLVRAHPQAVPSTIPSLLSQVETQEIRGRPETHETREILEAIETLETQGIGAVRHLEG</sequence>
<protein>
    <submittedName>
        <fullName evidence="1">Uncharacterized protein</fullName>
    </submittedName>
</protein>
<proteinExistence type="predicted"/>